<sequence>MHDNRLWVFLEHWCLLFWPACRSRYTSYLSPPIPYITRKNLAISIQQLIVNRLWFQLNAMIPTKTTVLVVGGGPGGSYAAAVLARENVDVVILEADKFPRYHVGESQLAALRHFLRFIDLEKEFDAYGFQRKVGGAFKLNRHKREGYSDFISHDPKNYSWHVIRSESDELMLRYASRVGAKVFEETKVTDIEFGTPVEGQETRPVAALWKGKNGDTGRIQFDYIIDASGRTGILSTQYLKNREFNNKLMNVAFWGYWTGAGRYMAGTPREDSIFVEALTDETGWVWFIPLHDGTTSVGVVMDQEKSNLMRAAVKEARGDSSSSAHYLRQLELAPAIRELMVDAKLIKKPDAPLVSSASDYSYAARYHAGPGYRIIGDAGAFIDPFFSSGVHLAVSGGLSAAATICAVMKGECSELDAARWHTTKLNSSYTRFMLVVLSAYHQIRSQDSPILSAQEDDNFDLAFEFFRPIIQGNTESGGKFADDNLGKTIDFLGKHVFEPSYPEQRAELVALYGDQLDAVPKARVPGDNEAKAETKTILKHMAVQKLIRMEDVAHIGNYVSDVFEGHRLRLKRGELGLDKAA</sequence>
<name>A0A284RKY4_ARMOS</name>
<feature type="signal peptide" evidence="6">
    <location>
        <begin position="1"/>
        <end position="23"/>
    </location>
</feature>
<accession>A0A284RKY4</accession>
<keyword evidence="2" id="KW-0285">Flavoprotein</keyword>
<dbReference type="EMBL" id="FUEG01000010">
    <property type="protein sequence ID" value="SJL09408.1"/>
    <property type="molecule type" value="Genomic_DNA"/>
</dbReference>
<evidence type="ECO:0000313" key="9">
    <source>
        <dbReference type="Proteomes" id="UP000219338"/>
    </source>
</evidence>
<evidence type="ECO:0000256" key="2">
    <source>
        <dbReference type="ARBA" id="ARBA00022630"/>
    </source>
</evidence>
<dbReference type="STRING" id="47428.A0A284RKY4"/>
<dbReference type="PANTHER" id="PTHR43747:SF5">
    <property type="entry name" value="FAD-BINDING DOMAIN-CONTAINING PROTEIN"/>
    <property type="match status" value="1"/>
</dbReference>
<dbReference type="Gene3D" id="3.50.50.60">
    <property type="entry name" value="FAD/NAD(P)-binding domain"/>
    <property type="match status" value="1"/>
</dbReference>
<dbReference type="OrthoDB" id="3340390at2759"/>
<keyword evidence="6" id="KW-0732">Signal</keyword>
<dbReference type="Pfam" id="PF01494">
    <property type="entry name" value="FAD_binding_3"/>
    <property type="match status" value="1"/>
</dbReference>
<organism evidence="8 9">
    <name type="scientific">Armillaria ostoyae</name>
    <name type="common">Armillaria root rot fungus</name>
    <dbReference type="NCBI Taxonomy" id="47428"/>
    <lineage>
        <taxon>Eukaryota</taxon>
        <taxon>Fungi</taxon>
        <taxon>Dikarya</taxon>
        <taxon>Basidiomycota</taxon>
        <taxon>Agaricomycotina</taxon>
        <taxon>Agaricomycetes</taxon>
        <taxon>Agaricomycetidae</taxon>
        <taxon>Agaricales</taxon>
        <taxon>Marasmiineae</taxon>
        <taxon>Physalacriaceae</taxon>
        <taxon>Armillaria</taxon>
    </lineage>
</organism>
<keyword evidence="9" id="KW-1185">Reference proteome</keyword>
<evidence type="ECO:0000256" key="4">
    <source>
        <dbReference type="ARBA" id="ARBA00023002"/>
    </source>
</evidence>
<dbReference type="GO" id="GO:0071949">
    <property type="term" value="F:FAD binding"/>
    <property type="evidence" value="ECO:0007669"/>
    <property type="project" value="InterPro"/>
</dbReference>
<dbReference type="GO" id="GO:0044550">
    <property type="term" value="P:secondary metabolite biosynthetic process"/>
    <property type="evidence" value="ECO:0007669"/>
    <property type="project" value="UniProtKB-ARBA"/>
</dbReference>
<comment type="similarity">
    <text evidence="1">Belongs to the flavin-dependent halogenase family.</text>
</comment>
<evidence type="ECO:0000256" key="6">
    <source>
        <dbReference type="SAM" id="SignalP"/>
    </source>
</evidence>
<dbReference type="Proteomes" id="UP000219338">
    <property type="component" value="Unassembled WGS sequence"/>
</dbReference>
<proteinExistence type="inferred from homology"/>
<keyword evidence="4" id="KW-0560">Oxidoreductase</keyword>
<dbReference type="InterPro" id="IPR050816">
    <property type="entry name" value="Flavin-dep_Halogenase_NPB"/>
</dbReference>
<dbReference type="PANTHER" id="PTHR43747">
    <property type="entry name" value="FAD-BINDING PROTEIN"/>
    <property type="match status" value="1"/>
</dbReference>
<evidence type="ECO:0000256" key="5">
    <source>
        <dbReference type="ARBA" id="ARBA00049364"/>
    </source>
</evidence>
<evidence type="ECO:0000256" key="1">
    <source>
        <dbReference type="ARBA" id="ARBA00005706"/>
    </source>
</evidence>
<evidence type="ECO:0000256" key="3">
    <source>
        <dbReference type="ARBA" id="ARBA00022827"/>
    </source>
</evidence>
<evidence type="ECO:0000313" key="8">
    <source>
        <dbReference type="EMBL" id="SJL09408.1"/>
    </source>
</evidence>
<dbReference type="InterPro" id="IPR036188">
    <property type="entry name" value="FAD/NAD-bd_sf"/>
</dbReference>
<protein>
    <recommendedName>
        <fullName evidence="7">FAD-binding domain-containing protein</fullName>
    </recommendedName>
</protein>
<evidence type="ECO:0000259" key="7">
    <source>
        <dbReference type="Pfam" id="PF01494"/>
    </source>
</evidence>
<dbReference type="PRINTS" id="PR00420">
    <property type="entry name" value="RNGMNOXGNASE"/>
</dbReference>
<dbReference type="InterPro" id="IPR002938">
    <property type="entry name" value="FAD-bd"/>
</dbReference>
<feature type="chain" id="PRO_5013216138" description="FAD-binding domain-containing protein" evidence="6">
    <location>
        <begin position="24"/>
        <end position="581"/>
    </location>
</feature>
<reference evidence="9" key="1">
    <citation type="journal article" date="2017" name="Nat. Ecol. Evol.">
        <title>Genome expansion and lineage-specific genetic innovations in the forest pathogenic fungi Armillaria.</title>
        <authorList>
            <person name="Sipos G."/>
            <person name="Prasanna A.N."/>
            <person name="Walter M.C."/>
            <person name="O'Connor E."/>
            <person name="Balint B."/>
            <person name="Krizsan K."/>
            <person name="Kiss B."/>
            <person name="Hess J."/>
            <person name="Varga T."/>
            <person name="Slot J."/>
            <person name="Riley R."/>
            <person name="Boka B."/>
            <person name="Rigling D."/>
            <person name="Barry K."/>
            <person name="Lee J."/>
            <person name="Mihaltcheva S."/>
            <person name="LaButti K."/>
            <person name="Lipzen A."/>
            <person name="Waldron R."/>
            <person name="Moloney N.M."/>
            <person name="Sperisen C."/>
            <person name="Kredics L."/>
            <person name="Vagvoelgyi C."/>
            <person name="Patrignani A."/>
            <person name="Fitzpatrick D."/>
            <person name="Nagy I."/>
            <person name="Doyle S."/>
            <person name="Anderson J.B."/>
            <person name="Grigoriev I.V."/>
            <person name="Gueldener U."/>
            <person name="Muensterkoetter M."/>
            <person name="Nagy L.G."/>
        </authorList>
    </citation>
    <scope>NUCLEOTIDE SEQUENCE [LARGE SCALE GENOMIC DNA]</scope>
    <source>
        <strain evidence="9">C18/9</strain>
    </source>
</reference>
<feature type="domain" description="FAD-binding" evidence="7">
    <location>
        <begin position="64"/>
        <end position="414"/>
    </location>
</feature>
<dbReference type="AlphaFoldDB" id="A0A284RKY4"/>
<dbReference type="OMA" id="TICAVMK"/>
<dbReference type="SUPFAM" id="SSF51905">
    <property type="entry name" value="FAD/NAD(P)-binding domain"/>
    <property type="match status" value="1"/>
</dbReference>
<keyword evidence="3" id="KW-0274">FAD</keyword>
<comment type="catalytic activity">
    <reaction evidence="5">
        <text>melleolide F + FADH2 + chloride + O2 = 6'-chloromelleolide F + FAD + 2 H2O + H(+)</text>
        <dbReference type="Rhea" id="RHEA:67160"/>
        <dbReference type="ChEBI" id="CHEBI:15377"/>
        <dbReference type="ChEBI" id="CHEBI:15378"/>
        <dbReference type="ChEBI" id="CHEBI:15379"/>
        <dbReference type="ChEBI" id="CHEBI:17996"/>
        <dbReference type="ChEBI" id="CHEBI:57692"/>
        <dbReference type="ChEBI" id="CHEBI:58307"/>
        <dbReference type="ChEBI" id="CHEBI:167712"/>
        <dbReference type="ChEBI" id="CHEBI:167713"/>
    </reaction>
    <physiologicalReaction direction="left-to-right" evidence="5">
        <dbReference type="Rhea" id="RHEA:67161"/>
    </physiologicalReaction>
</comment>
<dbReference type="GO" id="GO:0140907">
    <property type="term" value="F:flavin-dependent halogenase activity"/>
    <property type="evidence" value="ECO:0007669"/>
    <property type="project" value="UniProtKB-ARBA"/>
</dbReference>
<gene>
    <name evidence="8" type="ORF">ARMOST_12786</name>
</gene>